<dbReference type="EMBL" id="SKBQ01000098">
    <property type="protein sequence ID" value="TPX06975.1"/>
    <property type="molecule type" value="Genomic_DNA"/>
</dbReference>
<dbReference type="SUPFAM" id="SSF55816">
    <property type="entry name" value="5'-nucleotidase (syn. UDP-sugar hydrolase), C-terminal domain"/>
    <property type="match status" value="1"/>
</dbReference>
<evidence type="ECO:0000256" key="2">
    <source>
        <dbReference type="RuleBase" id="RU362119"/>
    </source>
</evidence>
<keyword evidence="2" id="KW-0547">Nucleotide-binding</keyword>
<dbReference type="OrthoDB" id="10252235at2759"/>
<feature type="domain" description="5'-Nucleotidase C-terminal" evidence="3">
    <location>
        <begin position="309"/>
        <end position="461"/>
    </location>
</feature>
<evidence type="ECO:0000256" key="1">
    <source>
        <dbReference type="ARBA" id="ARBA00006654"/>
    </source>
</evidence>
<comment type="caution">
    <text evidence="4">The sequence shown here is derived from an EMBL/GenBank/DDBJ whole genome shotgun (WGS) entry which is preliminary data.</text>
</comment>
<dbReference type="GO" id="GO:0000166">
    <property type="term" value="F:nucleotide binding"/>
    <property type="evidence" value="ECO:0007669"/>
    <property type="project" value="UniProtKB-KW"/>
</dbReference>
<accession>A0A507ADB2</accession>
<dbReference type="GO" id="GO:0009166">
    <property type="term" value="P:nucleotide catabolic process"/>
    <property type="evidence" value="ECO:0007669"/>
    <property type="project" value="InterPro"/>
</dbReference>
<dbReference type="GeneID" id="41978567"/>
<dbReference type="SUPFAM" id="SSF56300">
    <property type="entry name" value="Metallo-dependent phosphatases"/>
    <property type="match status" value="1"/>
</dbReference>
<dbReference type="PANTHER" id="PTHR11575:SF41">
    <property type="entry name" value="PUTATIVE (AFU_ORTHOLOGUE AFUA_1G01160)-RELATED"/>
    <property type="match status" value="1"/>
</dbReference>
<evidence type="ECO:0000259" key="3">
    <source>
        <dbReference type="Pfam" id="PF02872"/>
    </source>
</evidence>
<dbReference type="InterPro" id="IPR036907">
    <property type="entry name" value="5'-Nucleotdase_C_sf"/>
</dbReference>
<comment type="similarity">
    <text evidence="1 2">Belongs to the 5'-nucleotidase family.</text>
</comment>
<dbReference type="PRINTS" id="PR01607">
    <property type="entry name" value="APYRASEFAMLY"/>
</dbReference>
<dbReference type="AlphaFoldDB" id="A0A507ADB2"/>
<reference evidence="4 5" key="1">
    <citation type="submission" date="2019-06" db="EMBL/GenBank/DDBJ databases">
        <title>Draft genome sequence of the filamentous fungus Phialemoniopsis curvata isolated from diesel fuel.</title>
        <authorList>
            <person name="Varaljay V.A."/>
            <person name="Lyon W.J."/>
            <person name="Crouch A.L."/>
            <person name="Drake C.E."/>
            <person name="Hollomon J.M."/>
            <person name="Nadeau L.J."/>
            <person name="Nunn H.S."/>
            <person name="Stevenson B.S."/>
            <person name="Bojanowski C.L."/>
            <person name="Crookes-Goodson W.J."/>
        </authorList>
    </citation>
    <scope>NUCLEOTIDE SEQUENCE [LARGE SCALE GENOMIC DNA]</scope>
    <source>
        <strain evidence="4 5">D216</strain>
    </source>
</reference>
<dbReference type="STRING" id="1093900.A0A507ADB2"/>
<dbReference type="Gene3D" id="3.90.780.10">
    <property type="entry name" value="5'-Nucleotidase, C-terminal domain"/>
    <property type="match status" value="1"/>
</dbReference>
<dbReference type="InterPro" id="IPR008334">
    <property type="entry name" value="5'-Nucleotdase_C"/>
</dbReference>
<sequence length="549" mass="60698">MWFGAVLRAARKGEDPLSVFDDASDAIRQRPIIVFSGDAFSPSLESSVLRDFDFGEARLNELSSKTNFPWLLSNVFHEGPGTSDQRLLSQARESFVVKHGIHRIGFFGLAGTDWPSGCQNLPPCKISLPTDEARRVARHLRTVDQCDFVIAVTHMRLADDLLVSDATNVGDELVDLLLGGHDHDVVQRSAGSRCADPARICEGYSNKEMTKQGQVRPCHHMTKVIKSGTNWKGLSVVRLRPTHDNDRVSIGAMALHQFTDLRDSPQFQAMQPDPDIQRVLTEVHDKIHEAVQHPLLHCLTPLDGRSGVVRSSETNLGNMIADAVRAYYEVEIALVNSGGIRCDTIVEPTLETLGAFRRTPLTVKDIISIVPFDNAFVVKKVRGQVLLAALENSLSDAHTDGRFLQLSGLRIEADWRRQEGRRLLSAWHMPSDCPSKEQLVDPDMTYTVAMVAFLGQGFDGYVDFPSQETLVGEEGAMTDTRLMLNIFGHDMTSATTYGLPKDEESSIAEDDNDGIRRARNAIVKGYAEDGLPVVAPNCEGRIIFKSTPN</sequence>
<dbReference type="GO" id="GO:0016787">
    <property type="term" value="F:hydrolase activity"/>
    <property type="evidence" value="ECO:0007669"/>
    <property type="project" value="UniProtKB-KW"/>
</dbReference>
<organism evidence="4 5">
    <name type="scientific">Thyridium curvatum</name>
    <dbReference type="NCBI Taxonomy" id="1093900"/>
    <lineage>
        <taxon>Eukaryota</taxon>
        <taxon>Fungi</taxon>
        <taxon>Dikarya</taxon>
        <taxon>Ascomycota</taxon>
        <taxon>Pezizomycotina</taxon>
        <taxon>Sordariomycetes</taxon>
        <taxon>Sordariomycetidae</taxon>
        <taxon>Thyridiales</taxon>
        <taxon>Thyridiaceae</taxon>
        <taxon>Thyridium</taxon>
    </lineage>
</organism>
<keyword evidence="5" id="KW-1185">Reference proteome</keyword>
<name>A0A507ADB2_9PEZI</name>
<evidence type="ECO:0000313" key="5">
    <source>
        <dbReference type="Proteomes" id="UP000319257"/>
    </source>
</evidence>
<dbReference type="InterPro" id="IPR006179">
    <property type="entry name" value="5_nucleotidase/apyrase"/>
</dbReference>
<dbReference type="InParanoid" id="A0A507ADB2"/>
<proteinExistence type="inferred from homology"/>
<dbReference type="Proteomes" id="UP000319257">
    <property type="component" value="Unassembled WGS sequence"/>
</dbReference>
<gene>
    <name evidence="4" type="ORF">E0L32_011120</name>
</gene>
<keyword evidence="2" id="KW-0378">Hydrolase</keyword>
<dbReference type="PANTHER" id="PTHR11575">
    <property type="entry name" value="5'-NUCLEOTIDASE-RELATED"/>
    <property type="match status" value="1"/>
</dbReference>
<dbReference type="InterPro" id="IPR029052">
    <property type="entry name" value="Metallo-depent_PP-like"/>
</dbReference>
<evidence type="ECO:0000313" key="4">
    <source>
        <dbReference type="EMBL" id="TPX06975.1"/>
    </source>
</evidence>
<dbReference type="Pfam" id="PF02872">
    <property type="entry name" value="5_nucleotid_C"/>
    <property type="match status" value="1"/>
</dbReference>
<dbReference type="RefSeq" id="XP_030988686.1">
    <property type="nucleotide sequence ID" value="XM_031133814.1"/>
</dbReference>
<dbReference type="Gene3D" id="3.60.21.10">
    <property type="match status" value="1"/>
</dbReference>
<protein>
    <recommendedName>
        <fullName evidence="3">5'-Nucleotidase C-terminal domain-containing protein</fullName>
    </recommendedName>
</protein>